<comment type="subcellular location">
    <subcellularLocation>
        <location evidence="1">Cell membrane</location>
        <topology evidence="1">Multi-pass membrane protein</topology>
    </subcellularLocation>
</comment>
<feature type="transmembrane region" description="Helical" evidence="9">
    <location>
        <begin position="328"/>
        <end position="346"/>
    </location>
</feature>
<dbReference type="GO" id="GO:0005886">
    <property type="term" value="C:plasma membrane"/>
    <property type="evidence" value="ECO:0007669"/>
    <property type="project" value="UniProtKB-SubCell"/>
</dbReference>
<keyword evidence="11" id="KW-1185">Reference proteome</keyword>
<evidence type="ECO:0000313" key="10">
    <source>
        <dbReference type="EMBL" id="CAG8437722.1"/>
    </source>
</evidence>
<evidence type="ECO:0000256" key="3">
    <source>
        <dbReference type="ARBA" id="ARBA00022475"/>
    </source>
</evidence>
<dbReference type="GO" id="GO:0005254">
    <property type="term" value="F:chloride channel activity"/>
    <property type="evidence" value="ECO:0007669"/>
    <property type="project" value="InterPro"/>
</dbReference>
<keyword evidence="4 9" id="KW-0812">Transmembrane</keyword>
<feature type="region of interest" description="Disordered" evidence="8">
    <location>
        <begin position="170"/>
        <end position="191"/>
    </location>
</feature>
<gene>
    <name evidence="10" type="ORF">DEBURN_LOCUS1161</name>
</gene>
<protein>
    <submittedName>
        <fullName evidence="10">7761_t:CDS:1</fullName>
    </submittedName>
</protein>
<evidence type="ECO:0000256" key="5">
    <source>
        <dbReference type="ARBA" id="ARBA00022989"/>
    </source>
</evidence>
<keyword evidence="7 9" id="KW-0472">Membrane</keyword>
<dbReference type="InterPro" id="IPR044669">
    <property type="entry name" value="YneE/VCCN1/2-like"/>
</dbReference>
<evidence type="ECO:0000256" key="1">
    <source>
        <dbReference type="ARBA" id="ARBA00004651"/>
    </source>
</evidence>
<feature type="transmembrane region" description="Helical" evidence="9">
    <location>
        <begin position="33"/>
        <end position="58"/>
    </location>
</feature>
<dbReference type="PANTHER" id="PTHR33281:SF19">
    <property type="entry name" value="VOLTAGE-DEPENDENT ANION CHANNEL-FORMING PROTEIN YNEE"/>
    <property type="match status" value="1"/>
</dbReference>
<keyword evidence="3" id="KW-1003">Cell membrane</keyword>
<dbReference type="PANTHER" id="PTHR33281">
    <property type="entry name" value="UPF0187 PROTEIN YNEE"/>
    <property type="match status" value="1"/>
</dbReference>
<evidence type="ECO:0000256" key="2">
    <source>
        <dbReference type="ARBA" id="ARBA00022448"/>
    </source>
</evidence>
<keyword evidence="5 9" id="KW-1133">Transmembrane helix</keyword>
<accession>A0A9N8YLT6</accession>
<dbReference type="EMBL" id="CAJVPK010000048">
    <property type="protein sequence ID" value="CAG8437722.1"/>
    <property type="molecule type" value="Genomic_DNA"/>
</dbReference>
<keyword evidence="2" id="KW-0813">Transport</keyword>
<comment type="caution">
    <text evidence="10">The sequence shown here is derived from an EMBL/GenBank/DDBJ whole genome shotgun (WGS) entry which is preliminary data.</text>
</comment>
<evidence type="ECO:0000256" key="4">
    <source>
        <dbReference type="ARBA" id="ARBA00022692"/>
    </source>
</evidence>
<sequence>MKNLPYRQKSLWETLNNHHGWGWPDVFHFRSSVFLTVFPVVFTSTLLSTILCVLYLIYDVDVTLPASLVGTITVVVGLLLAFRTNHAYDRYYEGRKLFSTMCTHVRNAARLTWVGVEERNREDHEDKINAIKLLLAFVIATKHHLRTEFGTDYEDLKDLLPDGLQKTKFGGNAGQDVDSEEHEEQHRQDYSEDSIVTVIADNENTALLQNCESPKKYVNNNYDNLYTKKLPNFRASGSSAISENRLMDWGGKINPTMSLPLEITYYLGLYFNRKQFDAINNILSSLIEILGCLERIGNTPIPNAYRYHLKQAVSIYVWMLPFTMIESLGWLTIPVIAVISFVLFGVEAIGAEIENPFGYDANDLPLDEYCKPKEISCK</sequence>
<feature type="transmembrane region" description="Helical" evidence="9">
    <location>
        <begin position="64"/>
        <end position="82"/>
    </location>
</feature>
<proteinExistence type="predicted"/>
<name>A0A9N8YLT6_9GLOM</name>
<evidence type="ECO:0000256" key="9">
    <source>
        <dbReference type="SAM" id="Phobius"/>
    </source>
</evidence>
<dbReference type="Proteomes" id="UP000789706">
    <property type="component" value="Unassembled WGS sequence"/>
</dbReference>
<keyword evidence="6" id="KW-0406">Ion transport</keyword>
<reference evidence="10" key="1">
    <citation type="submission" date="2021-06" db="EMBL/GenBank/DDBJ databases">
        <authorList>
            <person name="Kallberg Y."/>
            <person name="Tangrot J."/>
            <person name="Rosling A."/>
        </authorList>
    </citation>
    <scope>NUCLEOTIDE SEQUENCE</scope>
    <source>
        <strain evidence="10">AZ414A</strain>
    </source>
</reference>
<dbReference type="Pfam" id="PF25539">
    <property type="entry name" value="Bestrophin_2"/>
    <property type="match status" value="2"/>
</dbReference>
<evidence type="ECO:0000256" key="7">
    <source>
        <dbReference type="ARBA" id="ARBA00023136"/>
    </source>
</evidence>
<dbReference type="OrthoDB" id="1368at2759"/>
<evidence type="ECO:0000313" key="11">
    <source>
        <dbReference type="Proteomes" id="UP000789706"/>
    </source>
</evidence>
<organism evidence="10 11">
    <name type="scientific">Diversispora eburnea</name>
    <dbReference type="NCBI Taxonomy" id="1213867"/>
    <lineage>
        <taxon>Eukaryota</taxon>
        <taxon>Fungi</taxon>
        <taxon>Fungi incertae sedis</taxon>
        <taxon>Mucoromycota</taxon>
        <taxon>Glomeromycotina</taxon>
        <taxon>Glomeromycetes</taxon>
        <taxon>Diversisporales</taxon>
        <taxon>Diversisporaceae</taxon>
        <taxon>Diversispora</taxon>
    </lineage>
</organism>
<dbReference type="AlphaFoldDB" id="A0A9N8YLT6"/>
<evidence type="ECO:0000256" key="8">
    <source>
        <dbReference type="SAM" id="MobiDB-lite"/>
    </source>
</evidence>
<evidence type="ECO:0000256" key="6">
    <source>
        <dbReference type="ARBA" id="ARBA00023065"/>
    </source>
</evidence>